<keyword evidence="2" id="KW-1185">Reference proteome</keyword>
<reference evidence="1 2" key="1">
    <citation type="journal article" date="2016" name="Nat. Commun.">
        <title>Extremotolerant tardigrade genome and improved radiotolerance of human cultured cells by tardigrade-unique protein.</title>
        <authorList>
            <person name="Hashimoto T."/>
            <person name="Horikawa D.D."/>
            <person name="Saito Y."/>
            <person name="Kuwahara H."/>
            <person name="Kozuka-Hata H."/>
            <person name="Shin-I T."/>
            <person name="Minakuchi Y."/>
            <person name="Ohishi K."/>
            <person name="Motoyama A."/>
            <person name="Aizu T."/>
            <person name="Enomoto A."/>
            <person name="Kondo K."/>
            <person name="Tanaka S."/>
            <person name="Hara Y."/>
            <person name="Koshikawa S."/>
            <person name="Sagara H."/>
            <person name="Miura T."/>
            <person name="Yokobori S."/>
            <person name="Miyagawa K."/>
            <person name="Suzuki Y."/>
            <person name="Kubo T."/>
            <person name="Oyama M."/>
            <person name="Kohara Y."/>
            <person name="Fujiyama A."/>
            <person name="Arakawa K."/>
            <person name="Katayama T."/>
            <person name="Toyoda A."/>
            <person name="Kunieda T."/>
        </authorList>
    </citation>
    <scope>NUCLEOTIDE SEQUENCE [LARGE SCALE GENOMIC DNA]</scope>
    <source>
        <strain evidence="1 2">YOKOZUNA-1</strain>
    </source>
</reference>
<protein>
    <submittedName>
        <fullName evidence="1">Uncharacterized protein</fullName>
    </submittedName>
</protein>
<comment type="caution">
    <text evidence="1">The sequence shown here is derived from an EMBL/GenBank/DDBJ whole genome shotgun (WGS) entry which is preliminary data.</text>
</comment>
<dbReference type="AlphaFoldDB" id="A0A1D1VQY7"/>
<name>A0A1D1VQY7_RAMVA</name>
<proteinExistence type="predicted"/>
<dbReference type="Proteomes" id="UP000186922">
    <property type="component" value="Unassembled WGS sequence"/>
</dbReference>
<evidence type="ECO:0000313" key="2">
    <source>
        <dbReference type="Proteomes" id="UP000186922"/>
    </source>
</evidence>
<sequence>MITSWKNSTIQKPQVQLETLAYYSLTLGDLPPKYSSIFQRLKFGTSFGNLERTKKRQMKGLSLYGFDNSE</sequence>
<accession>A0A1D1VQY7</accession>
<organism evidence="1 2">
    <name type="scientific">Ramazzottius varieornatus</name>
    <name type="common">Water bear</name>
    <name type="synonym">Tardigrade</name>
    <dbReference type="NCBI Taxonomy" id="947166"/>
    <lineage>
        <taxon>Eukaryota</taxon>
        <taxon>Metazoa</taxon>
        <taxon>Ecdysozoa</taxon>
        <taxon>Tardigrada</taxon>
        <taxon>Eutardigrada</taxon>
        <taxon>Parachela</taxon>
        <taxon>Hypsibioidea</taxon>
        <taxon>Ramazzottiidae</taxon>
        <taxon>Ramazzottius</taxon>
    </lineage>
</organism>
<gene>
    <name evidence="1" type="primary">RvY_13802-1</name>
    <name evidence="1" type="synonym">RvY_13802.1</name>
    <name evidence="1" type="ORF">RvY_13802</name>
</gene>
<dbReference type="EMBL" id="BDGG01000009">
    <property type="protein sequence ID" value="GAV03371.1"/>
    <property type="molecule type" value="Genomic_DNA"/>
</dbReference>
<evidence type="ECO:0000313" key="1">
    <source>
        <dbReference type="EMBL" id="GAV03371.1"/>
    </source>
</evidence>